<keyword evidence="2" id="KW-0813">Transport</keyword>
<dbReference type="EMBL" id="JAFJYC010000001">
    <property type="protein sequence ID" value="MBT9431312.1"/>
    <property type="molecule type" value="Genomic_DNA"/>
</dbReference>
<feature type="transmembrane region" description="Helical" evidence="3">
    <location>
        <begin position="6"/>
        <end position="23"/>
    </location>
</feature>
<evidence type="ECO:0000313" key="5">
    <source>
        <dbReference type="Proteomes" id="UP000811282"/>
    </source>
</evidence>
<comment type="similarity">
    <text evidence="1">Belongs to the ABC-2 integral membrane protein family.</text>
</comment>
<comment type="caution">
    <text evidence="4">The sequence shown here is derived from an EMBL/GenBank/DDBJ whole genome shotgun (WGS) entry which is preliminary data.</text>
</comment>
<dbReference type="Proteomes" id="UP000811282">
    <property type="component" value="Unassembled WGS sequence"/>
</dbReference>
<protein>
    <submittedName>
        <fullName evidence="4">ABC transporter permease</fullName>
    </submittedName>
</protein>
<feature type="transmembrane region" description="Helical" evidence="3">
    <location>
        <begin position="30"/>
        <end position="49"/>
    </location>
</feature>
<keyword evidence="3" id="KW-0812">Transmembrane</keyword>
<sequence length="117" mass="13871">MVFARTTHFDYVTFFCSIILAIICTRFRDVLMIMQNLLIIAFYFTPIMWKTEQVPAAMLHYINYNPLVYYFNIIRPPLLGVMPDLRSISIALTITAILFLLAMLLLNRTRRRIAYWL</sequence>
<dbReference type="PANTHER" id="PTHR30413:SF10">
    <property type="entry name" value="CAPSULE POLYSACCHARIDE EXPORT INNER-MEMBRANE PROTEIN CTRC"/>
    <property type="match status" value="1"/>
</dbReference>
<keyword evidence="3" id="KW-0472">Membrane</keyword>
<keyword evidence="3" id="KW-1133">Transmembrane helix</keyword>
<feature type="transmembrane region" description="Helical" evidence="3">
    <location>
        <begin position="85"/>
        <end position="106"/>
    </location>
</feature>
<evidence type="ECO:0000256" key="2">
    <source>
        <dbReference type="ARBA" id="ARBA00022448"/>
    </source>
</evidence>
<evidence type="ECO:0000256" key="3">
    <source>
        <dbReference type="SAM" id="Phobius"/>
    </source>
</evidence>
<name>A0ABS5Y9A5_9GAMM</name>
<dbReference type="PANTHER" id="PTHR30413">
    <property type="entry name" value="INNER MEMBRANE TRANSPORT PERMEASE"/>
    <property type="match status" value="1"/>
</dbReference>
<accession>A0ABS5Y9A5</accession>
<reference evidence="4 5" key="1">
    <citation type="journal article" date="2021" name="Genome Biol. Evol.">
        <title>The evolution of interdependence in a four-way mealybug symbiosis.</title>
        <authorList>
            <person name="Garber A.I."/>
            <person name="Kupper M."/>
            <person name="Laetsch D.R."/>
            <person name="Weldon S.R."/>
            <person name="Ladinsky M.S."/>
            <person name="Bjorkman P.J."/>
            <person name="McCutcheon J.P."/>
        </authorList>
    </citation>
    <scope>NUCLEOTIDE SEQUENCE [LARGE SCALE GENOMIC DNA]</scope>
    <source>
        <strain evidence="4">SOD</strain>
    </source>
</reference>
<gene>
    <name evidence="4" type="ORF">JZM24_02545</name>
</gene>
<evidence type="ECO:0000256" key="1">
    <source>
        <dbReference type="ARBA" id="ARBA00007783"/>
    </source>
</evidence>
<evidence type="ECO:0000313" key="4">
    <source>
        <dbReference type="EMBL" id="MBT9431312.1"/>
    </source>
</evidence>
<proteinExistence type="inferred from homology"/>
<keyword evidence="5" id="KW-1185">Reference proteome</keyword>
<organism evidence="4 5">
    <name type="scientific">Candidatus Sodalis endolongispinus</name>
    <dbReference type="NCBI Taxonomy" id="2812662"/>
    <lineage>
        <taxon>Bacteria</taxon>
        <taxon>Pseudomonadati</taxon>
        <taxon>Pseudomonadota</taxon>
        <taxon>Gammaproteobacteria</taxon>
        <taxon>Enterobacterales</taxon>
        <taxon>Bruguierivoracaceae</taxon>
        <taxon>Sodalis</taxon>
    </lineage>
</organism>